<evidence type="ECO:0000313" key="1">
    <source>
        <dbReference type="EMBL" id="QBI90301.1"/>
    </source>
</evidence>
<dbReference type="Pfam" id="PF04501">
    <property type="entry name" value="Baculo_VP39"/>
    <property type="match status" value="1"/>
</dbReference>
<dbReference type="GO" id="GO:0019028">
    <property type="term" value="C:viral capsid"/>
    <property type="evidence" value="ECO:0007669"/>
    <property type="project" value="InterPro"/>
</dbReference>
<protein>
    <submittedName>
        <fullName evidence="1">Vp39</fullName>
    </submittedName>
</protein>
<proteinExistence type="predicted"/>
<name>A0A481V7E0_9ABAC</name>
<organism evidence="1">
    <name type="scientific">Trichoplusia ni single nucleopolyhedrovirus</name>
    <dbReference type="NCBI Taxonomy" id="332054"/>
    <lineage>
        <taxon>Viruses</taxon>
        <taxon>Viruses incertae sedis</taxon>
        <taxon>Naldaviricetes</taxon>
        <taxon>Lefavirales</taxon>
        <taxon>Baculoviridae</taxon>
        <taxon>Alphabaculovirus</taxon>
        <taxon>Alphabaculovirus trini</taxon>
    </lineage>
</organism>
<reference evidence="1" key="1">
    <citation type="submission" date="2018-07" db="EMBL/GenBank/DDBJ databases">
        <title>A new Alphabaculovirus highly virulent isolated from Trichoplusia ni (TnSNPV).</title>
        <authorList>
            <person name="Bivian-Hernandez M.D.L.A."/>
            <person name="Del Rincon-Castro M.C."/>
            <person name="Ibarra J.E."/>
        </authorList>
    </citation>
    <scope>NUCLEOTIDE SEQUENCE</scope>
    <source>
        <strain evidence="1">LBIV-4</strain>
    </source>
</reference>
<sequence length="335" mass="37724">MALVSSGGISNRMNNYCIFQAVRPFDVCRTYGSPCSPDANVDDGWFICDFHASVRFKMEKMSMPIEDGEGNTYYRTVGKSLVSHKAAGNERILIPTREHYQTVLNVMALPLPEQLVLHIIYNNYEAQEQVCQSLRYNESFQMELVNIVNDLYSVTTHVLSQTDPTRFCSVVKNNSARTYSWDDENDDISERVVASMPPYLQNLINKCVAPQIMKISTESLEFRNCATCRFDSTGLVANVPFYNPVQPKYRSGINENFLQIENVLKFKGNATALQRSLARYEQYPMMVPLIMGSEILKPDDGTRPSIMPISVPREVIPPFPPANATGVATEPFIAG</sequence>
<dbReference type="EMBL" id="MH577296">
    <property type="protein sequence ID" value="QBI90301.1"/>
    <property type="molecule type" value="Genomic_DNA"/>
</dbReference>
<dbReference type="GO" id="GO:0005198">
    <property type="term" value="F:structural molecule activity"/>
    <property type="evidence" value="ECO:0007669"/>
    <property type="project" value="InterPro"/>
</dbReference>
<dbReference type="InterPro" id="IPR007589">
    <property type="entry name" value="Baculo_VP39"/>
</dbReference>
<accession>A0A481V7E0</accession>